<dbReference type="Gene3D" id="3.50.50.60">
    <property type="entry name" value="FAD/NAD(P)-binding domain"/>
    <property type="match status" value="1"/>
</dbReference>
<reference evidence="7" key="1">
    <citation type="submission" date="2016-10" db="EMBL/GenBank/DDBJ databases">
        <authorList>
            <person name="Varghese N."/>
            <person name="Submissions S."/>
        </authorList>
    </citation>
    <scope>NUCLEOTIDE SEQUENCE [LARGE SCALE GENOMIC DNA]</scope>
    <source>
        <strain evidence="7">Jip14</strain>
    </source>
</reference>
<dbReference type="PANTHER" id="PTHR13847">
    <property type="entry name" value="SARCOSINE DEHYDROGENASE-RELATED"/>
    <property type="match status" value="1"/>
</dbReference>
<dbReference type="GO" id="GO:0016491">
    <property type="term" value="F:oxidoreductase activity"/>
    <property type="evidence" value="ECO:0007669"/>
    <property type="project" value="UniProtKB-KW"/>
</dbReference>
<protein>
    <submittedName>
        <fullName evidence="6">FAD dependent oxidoreductase TIGR03364</fullName>
    </submittedName>
</protein>
<keyword evidence="4" id="KW-0560">Oxidoreductase</keyword>
<evidence type="ECO:0000256" key="4">
    <source>
        <dbReference type="ARBA" id="ARBA00023002"/>
    </source>
</evidence>
<evidence type="ECO:0000259" key="5">
    <source>
        <dbReference type="Pfam" id="PF01266"/>
    </source>
</evidence>
<dbReference type="SUPFAM" id="SSF51905">
    <property type="entry name" value="FAD/NAD(P)-binding domain"/>
    <property type="match status" value="1"/>
</dbReference>
<dbReference type="Gene3D" id="3.30.9.10">
    <property type="entry name" value="D-Amino Acid Oxidase, subunit A, domain 2"/>
    <property type="match status" value="1"/>
</dbReference>
<evidence type="ECO:0000256" key="2">
    <source>
        <dbReference type="ARBA" id="ARBA00009410"/>
    </source>
</evidence>
<dbReference type="RefSeq" id="WP_090602415.1">
    <property type="nucleotide sequence ID" value="NZ_FNZR01000001.1"/>
</dbReference>
<dbReference type="Pfam" id="PF01266">
    <property type="entry name" value="DAO"/>
    <property type="match status" value="1"/>
</dbReference>
<accession>A0A1H7FWI6</accession>
<name>A0A1H7FWI6_9SPHI</name>
<dbReference type="NCBIfam" id="TIGR03364">
    <property type="entry name" value="HpnW_proposed"/>
    <property type="match status" value="1"/>
</dbReference>
<dbReference type="EMBL" id="FNZR01000001">
    <property type="protein sequence ID" value="SEK28842.1"/>
    <property type="molecule type" value="Genomic_DNA"/>
</dbReference>
<organism evidence="6 7">
    <name type="scientific">Parapedobacter koreensis</name>
    <dbReference type="NCBI Taxonomy" id="332977"/>
    <lineage>
        <taxon>Bacteria</taxon>
        <taxon>Pseudomonadati</taxon>
        <taxon>Bacteroidota</taxon>
        <taxon>Sphingobacteriia</taxon>
        <taxon>Sphingobacteriales</taxon>
        <taxon>Sphingobacteriaceae</taxon>
        <taxon>Parapedobacter</taxon>
    </lineage>
</organism>
<gene>
    <name evidence="6" type="ORF">SAMN05421740_101448</name>
</gene>
<comment type="similarity">
    <text evidence="2">Belongs to the DadA oxidoreductase family.</text>
</comment>
<dbReference type="GO" id="GO:0005737">
    <property type="term" value="C:cytoplasm"/>
    <property type="evidence" value="ECO:0007669"/>
    <property type="project" value="TreeGrafter"/>
</dbReference>
<dbReference type="InterPro" id="IPR036188">
    <property type="entry name" value="FAD/NAD-bd_sf"/>
</dbReference>
<dbReference type="Proteomes" id="UP000198916">
    <property type="component" value="Unassembled WGS sequence"/>
</dbReference>
<dbReference type="PRINTS" id="PR00419">
    <property type="entry name" value="ADXRDTASE"/>
</dbReference>
<proteinExistence type="inferred from homology"/>
<sequence length="376" mass="41390">MNIGTQKNAAVIGAGIVGLATAKVLSEKGYRVTVYERHAKAVGASVRNFGMVWPVGQPAGDAYQWAIRSRDTWKTIGAKAGIWHEQVGSLHLAYRETELAVMEDYVALYGNERDCAMLTPEQVAQQSTAAHLTGLKGALWSAEELIVDPREAIAKIAAYLEEQRGVVFKWNTAVSRIVESAVYTAAGDIQRADLIVVCSGADFETLYPELYAASPVTKCKLQMMRLVAQPGNWRIGPSLCGGLSLLHYGSFQAASSISVFREWAEREMPEYLKWGIHVMVSQQGNGELTIGDSHEYGLCPDPFDRQVINTLILNYLSHFTQFKDYQLLESWNGVYAKMTNGSNHLLLRPEENLIILNALGGAGMTLSFGLAEHVFN</sequence>
<keyword evidence="7" id="KW-1185">Reference proteome</keyword>
<evidence type="ECO:0000313" key="7">
    <source>
        <dbReference type="Proteomes" id="UP000198916"/>
    </source>
</evidence>
<evidence type="ECO:0000256" key="1">
    <source>
        <dbReference type="ARBA" id="ARBA00001974"/>
    </source>
</evidence>
<dbReference type="STRING" id="332977.SAMN05421740_101448"/>
<feature type="domain" description="FAD dependent oxidoreductase" evidence="5">
    <location>
        <begin position="9"/>
        <end position="374"/>
    </location>
</feature>
<evidence type="ECO:0000256" key="3">
    <source>
        <dbReference type="ARBA" id="ARBA00022630"/>
    </source>
</evidence>
<dbReference type="PANTHER" id="PTHR13847:SF286">
    <property type="entry name" value="D-AMINO ACID DEHYDROGENASE"/>
    <property type="match status" value="1"/>
</dbReference>
<dbReference type="AlphaFoldDB" id="A0A1H7FWI6"/>
<evidence type="ECO:0000313" key="6">
    <source>
        <dbReference type="EMBL" id="SEK28842.1"/>
    </source>
</evidence>
<dbReference type="OrthoDB" id="9799943at2"/>
<dbReference type="InterPro" id="IPR006076">
    <property type="entry name" value="FAD-dep_OxRdtase"/>
</dbReference>
<comment type="cofactor">
    <cofactor evidence="1">
        <name>FAD</name>
        <dbReference type="ChEBI" id="CHEBI:57692"/>
    </cofactor>
</comment>
<keyword evidence="3" id="KW-0285">Flavoprotein</keyword>
<dbReference type="InterPro" id="IPR017741">
    <property type="entry name" value="FAD-dependent_OxRdtase_HpnW"/>
</dbReference>